<dbReference type="InterPro" id="IPR050181">
    <property type="entry name" value="Cold_shock_domain"/>
</dbReference>
<dbReference type="Pfam" id="PF00313">
    <property type="entry name" value="CSD"/>
    <property type="match status" value="2"/>
</dbReference>
<dbReference type="PANTHER" id="PTHR11544">
    <property type="entry name" value="COLD SHOCK DOMAIN CONTAINING PROTEINS"/>
    <property type="match status" value="1"/>
</dbReference>
<protein>
    <submittedName>
        <fullName evidence="2">Cold-shock protein</fullName>
    </submittedName>
</protein>
<dbReference type="InterPro" id="IPR002059">
    <property type="entry name" value="CSP_DNA-bd"/>
</dbReference>
<dbReference type="Gene3D" id="2.40.50.140">
    <property type="entry name" value="Nucleic acid-binding proteins"/>
    <property type="match status" value="2"/>
</dbReference>
<proteinExistence type="predicted"/>
<keyword evidence="3" id="KW-1185">Reference proteome</keyword>
<dbReference type="PROSITE" id="PS51857">
    <property type="entry name" value="CSD_2"/>
    <property type="match status" value="2"/>
</dbReference>
<dbReference type="AlphaFoldDB" id="A0A2T5FVD1"/>
<comment type="caution">
    <text evidence="2">The sequence shown here is derived from an EMBL/GenBank/DDBJ whole genome shotgun (WGS) entry which is preliminary data.</text>
</comment>
<evidence type="ECO:0000313" key="3">
    <source>
        <dbReference type="Proteomes" id="UP000244162"/>
    </source>
</evidence>
<dbReference type="GO" id="GO:0005829">
    <property type="term" value="C:cytosol"/>
    <property type="evidence" value="ECO:0007669"/>
    <property type="project" value="UniProtKB-ARBA"/>
</dbReference>
<dbReference type="SUPFAM" id="SSF50249">
    <property type="entry name" value="Nucleic acid-binding proteins"/>
    <property type="match status" value="2"/>
</dbReference>
<dbReference type="PRINTS" id="PR00050">
    <property type="entry name" value="COLDSHOCK"/>
</dbReference>
<name>A0A2T5FVD1_9SPHN</name>
<dbReference type="InterPro" id="IPR011129">
    <property type="entry name" value="CSD"/>
</dbReference>
<gene>
    <name evidence="2" type="ORF">CLG96_14420</name>
</gene>
<feature type="domain" description="CSD" evidence="1">
    <location>
        <begin position="11"/>
        <end position="76"/>
    </location>
</feature>
<dbReference type="SMART" id="SM00357">
    <property type="entry name" value="CSP"/>
    <property type="match status" value="2"/>
</dbReference>
<reference evidence="2 3" key="1">
    <citation type="submission" date="2017-09" db="EMBL/GenBank/DDBJ databases">
        <title>Sphingomonas panjinensis sp.nov., isolated from oil-contaminated soil.</title>
        <authorList>
            <person name="Wang L."/>
            <person name="Chen L."/>
        </authorList>
    </citation>
    <scope>NUCLEOTIDE SEQUENCE [LARGE SCALE GENOMIC DNA]</scope>
    <source>
        <strain evidence="2 3">FW-11</strain>
    </source>
</reference>
<dbReference type="Proteomes" id="UP000244162">
    <property type="component" value="Unassembled WGS sequence"/>
</dbReference>
<evidence type="ECO:0000313" key="2">
    <source>
        <dbReference type="EMBL" id="PTQ09398.1"/>
    </source>
</evidence>
<organism evidence="2 3">
    <name type="scientific">Sphingomonas oleivorans</name>
    <dbReference type="NCBI Taxonomy" id="1735121"/>
    <lineage>
        <taxon>Bacteria</taxon>
        <taxon>Pseudomonadati</taxon>
        <taxon>Pseudomonadota</taxon>
        <taxon>Alphaproteobacteria</taxon>
        <taxon>Sphingomonadales</taxon>
        <taxon>Sphingomonadaceae</taxon>
        <taxon>Sphingomonas</taxon>
    </lineage>
</organism>
<dbReference type="RefSeq" id="WP_107968867.1">
    <property type="nucleotide sequence ID" value="NZ_NWBU01000011.1"/>
</dbReference>
<dbReference type="InterPro" id="IPR012340">
    <property type="entry name" value="NA-bd_OB-fold"/>
</dbReference>
<accession>A0A2T5FVD1</accession>
<dbReference type="OrthoDB" id="9791685at2"/>
<dbReference type="GO" id="GO:0003676">
    <property type="term" value="F:nucleic acid binding"/>
    <property type="evidence" value="ECO:0007669"/>
    <property type="project" value="InterPro"/>
</dbReference>
<dbReference type="EMBL" id="NWBU01000011">
    <property type="protein sequence ID" value="PTQ09398.1"/>
    <property type="molecule type" value="Genomic_DNA"/>
</dbReference>
<evidence type="ECO:0000259" key="1">
    <source>
        <dbReference type="PROSITE" id="PS51857"/>
    </source>
</evidence>
<dbReference type="CDD" id="cd04458">
    <property type="entry name" value="CSP_CDS"/>
    <property type="match status" value="2"/>
</dbReference>
<feature type="domain" description="CSD" evidence="1">
    <location>
        <begin position="110"/>
        <end position="178"/>
    </location>
</feature>
<sequence>MGRGFEDPCERIAGVVKWFDATRGFGFVIGDQGQGDILVHFSVLRDHGRRTLPEGSRVVCEAVRRERGMQARRVIEIDLSTATGPDADLVARRTADHVNPIELVDTAGPFEPVMVKWFNQLKGYGFVVRGSDGRDIFVHMETVRRSGLAELKTEQHLFARIADGRKGPLVVSLSMTAD</sequence>